<keyword evidence="1" id="KW-0472">Membrane</keyword>
<keyword evidence="1" id="KW-1133">Transmembrane helix</keyword>
<dbReference type="RefSeq" id="WP_099050061.1">
    <property type="nucleotide sequence ID" value="NZ_CAMIPJ010000011.1"/>
</dbReference>
<keyword evidence="3" id="KW-1185">Reference proteome</keyword>
<name>A0ABS0MHF5_SERRU</name>
<dbReference type="Proteomes" id="UP000624159">
    <property type="component" value="Unassembled WGS sequence"/>
</dbReference>
<protein>
    <recommendedName>
        <fullName evidence="4">DUF3592 domain-containing protein</fullName>
    </recommendedName>
</protein>
<evidence type="ECO:0000313" key="3">
    <source>
        <dbReference type="Proteomes" id="UP000624159"/>
    </source>
</evidence>
<keyword evidence="1" id="KW-0812">Transmembrane</keyword>
<feature type="transmembrane region" description="Helical" evidence="1">
    <location>
        <begin position="6"/>
        <end position="24"/>
    </location>
</feature>
<evidence type="ECO:0000313" key="2">
    <source>
        <dbReference type="EMBL" id="MBH1931799.1"/>
    </source>
</evidence>
<sequence length="126" mass="14114">MSFISEYASMAVWIVAIIIVFVSFKGIKVNKEGQEEIKNWSSQNLWNGDVASAKLVSWKQLQAKHNIDYFYSFTFECDLDGGTKKYNAAAVVKVSEASKLKKGLNLTIKYQGVPPKKIAVIGIDFE</sequence>
<evidence type="ECO:0000256" key="1">
    <source>
        <dbReference type="SAM" id="Phobius"/>
    </source>
</evidence>
<proteinExistence type="predicted"/>
<comment type="caution">
    <text evidence="2">The sequence shown here is derived from an EMBL/GenBank/DDBJ whole genome shotgun (WGS) entry which is preliminary data.</text>
</comment>
<organism evidence="2 3">
    <name type="scientific">Serratia rubidaea</name>
    <name type="common">Serratia marinorubra</name>
    <dbReference type="NCBI Taxonomy" id="61652"/>
    <lineage>
        <taxon>Bacteria</taxon>
        <taxon>Pseudomonadati</taxon>
        <taxon>Pseudomonadota</taxon>
        <taxon>Gammaproteobacteria</taxon>
        <taxon>Enterobacterales</taxon>
        <taxon>Yersiniaceae</taxon>
        <taxon>Serratia</taxon>
    </lineage>
</organism>
<evidence type="ECO:0008006" key="4">
    <source>
        <dbReference type="Google" id="ProtNLM"/>
    </source>
</evidence>
<dbReference type="GeneID" id="61763418"/>
<reference evidence="2 3" key="1">
    <citation type="submission" date="2020-11" db="EMBL/GenBank/DDBJ databases">
        <title>Enhanced detection system for hospital associated transmission using whole genome sequencing surveillance.</title>
        <authorList>
            <person name="Harrison L.H."/>
            <person name="Van Tyne D."/>
            <person name="Marsh J.W."/>
            <person name="Griffith M.P."/>
            <person name="Snyder D.J."/>
            <person name="Cooper V.S."/>
            <person name="Mustapha M."/>
        </authorList>
    </citation>
    <scope>NUCLEOTIDE SEQUENCE [LARGE SCALE GENOMIC DNA]</scope>
    <source>
        <strain evidence="2 3">SER00230</strain>
    </source>
</reference>
<gene>
    <name evidence="2" type="ORF">I5U13_19250</name>
</gene>
<accession>A0ABS0MHF5</accession>
<dbReference type="EMBL" id="JADULK010000011">
    <property type="protein sequence ID" value="MBH1931799.1"/>
    <property type="molecule type" value="Genomic_DNA"/>
</dbReference>